<feature type="transmembrane region" description="Helical" evidence="10">
    <location>
        <begin position="51"/>
        <end position="69"/>
    </location>
</feature>
<feature type="domain" description="Histidine kinase" evidence="12">
    <location>
        <begin position="97"/>
        <end position="311"/>
    </location>
</feature>
<dbReference type="InterPro" id="IPR036097">
    <property type="entry name" value="HisK_dim/P_sf"/>
</dbReference>
<dbReference type="PROSITE" id="PS00041">
    <property type="entry name" value="HTH_ARAC_FAMILY_1"/>
    <property type="match status" value="1"/>
</dbReference>
<dbReference type="SMART" id="SM00388">
    <property type="entry name" value="HisKA"/>
    <property type="match status" value="1"/>
</dbReference>
<dbReference type="PRINTS" id="PR00344">
    <property type="entry name" value="BCTRLSENSOR"/>
</dbReference>
<reference evidence="14 15" key="1">
    <citation type="journal article" date="2015" name="Genome Announc.">
        <title>Draft Genome Sequences of Marine Isolates of Thalassomonas viridans and Thalassomonas actiniarum.</title>
        <authorList>
            <person name="Olonade I."/>
            <person name="van Zyl L.J."/>
            <person name="Trindade M."/>
        </authorList>
    </citation>
    <scope>NUCLEOTIDE SEQUENCE [LARGE SCALE GENOMIC DNA]</scope>
    <source>
        <strain evidence="14 15">A5K-106</strain>
    </source>
</reference>
<evidence type="ECO:0000313" key="14">
    <source>
        <dbReference type="EMBL" id="WDE00297.1"/>
    </source>
</evidence>
<gene>
    <name evidence="14" type="ORF">SG35_006555</name>
</gene>
<keyword evidence="6" id="KW-0805">Transcription regulation</keyword>
<accession>A0AAF0C2M0</accession>
<dbReference type="Gene3D" id="1.10.287.130">
    <property type="match status" value="1"/>
</dbReference>
<dbReference type="SMART" id="SM00387">
    <property type="entry name" value="HATPase_c"/>
    <property type="match status" value="1"/>
</dbReference>
<dbReference type="InterPro" id="IPR003594">
    <property type="entry name" value="HATPase_dom"/>
</dbReference>
<dbReference type="Pfam" id="PF02518">
    <property type="entry name" value="HATPase_c"/>
    <property type="match status" value="1"/>
</dbReference>
<dbReference type="SUPFAM" id="SSF52172">
    <property type="entry name" value="CheY-like"/>
    <property type="match status" value="1"/>
</dbReference>
<dbReference type="InterPro" id="IPR001789">
    <property type="entry name" value="Sig_transdc_resp-reg_receiver"/>
</dbReference>
<evidence type="ECO:0000256" key="2">
    <source>
        <dbReference type="ARBA" id="ARBA00012438"/>
    </source>
</evidence>
<dbReference type="Gene3D" id="3.30.565.10">
    <property type="entry name" value="Histidine kinase-like ATPase, C-terminal domain"/>
    <property type="match status" value="1"/>
</dbReference>
<evidence type="ECO:0000256" key="7">
    <source>
        <dbReference type="ARBA" id="ARBA00023125"/>
    </source>
</evidence>
<dbReference type="FunFam" id="3.30.565.10:FF:000006">
    <property type="entry name" value="Sensor histidine kinase WalK"/>
    <property type="match status" value="1"/>
</dbReference>
<evidence type="ECO:0000256" key="10">
    <source>
        <dbReference type="SAM" id="Phobius"/>
    </source>
</evidence>
<evidence type="ECO:0000256" key="9">
    <source>
        <dbReference type="PROSITE-ProRule" id="PRU00169"/>
    </source>
</evidence>
<keyword evidence="10" id="KW-0812">Transmembrane</keyword>
<dbReference type="PROSITE" id="PS01124">
    <property type="entry name" value="HTH_ARAC_FAMILY_2"/>
    <property type="match status" value="1"/>
</dbReference>
<keyword evidence="15" id="KW-1185">Reference proteome</keyword>
<dbReference type="SUPFAM" id="SSF46689">
    <property type="entry name" value="Homeodomain-like"/>
    <property type="match status" value="1"/>
</dbReference>
<evidence type="ECO:0000313" key="15">
    <source>
        <dbReference type="Proteomes" id="UP000032568"/>
    </source>
</evidence>
<dbReference type="CDD" id="cd00082">
    <property type="entry name" value="HisKA"/>
    <property type="match status" value="1"/>
</dbReference>
<name>A0AAF0C2M0_9GAMM</name>
<feature type="domain" description="HTH araC/xylS-type" evidence="11">
    <location>
        <begin position="521"/>
        <end position="619"/>
    </location>
</feature>
<feature type="modified residue" description="4-aspartylphosphate" evidence="9">
    <location>
        <position position="417"/>
    </location>
</feature>
<evidence type="ECO:0000256" key="3">
    <source>
        <dbReference type="ARBA" id="ARBA00022553"/>
    </source>
</evidence>
<reference evidence="14 15" key="2">
    <citation type="journal article" date="2022" name="Mar. Drugs">
        <title>Bioassay-Guided Fractionation Leads to the Detection of Cholic Acid Generated by the Rare Thalassomonas sp.</title>
        <authorList>
            <person name="Pheiffer F."/>
            <person name="Schneider Y.K."/>
            <person name="Hansen E.H."/>
            <person name="Andersen J.H."/>
            <person name="Isaksson J."/>
            <person name="Busche T."/>
            <person name="R C."/>
            <person name="Kalinowski J."/>
            <person name="Zyl L.V."/>
            <person name="Trindade M."/>
        </authorList>
    </citation>
    <scope>NUCLEOTIDE SEQUENCE [LARGE SCALE GENOMIC DNA]</scope>
    <source>
        <strain evidence="14 15">A5K-106</strain>
    </source>
</reference>
<dbReference type="PROSITE" id="PS50110">
    <property type="entry name" value="RESPONSE_REGULATORY"/>
    <property type="match status" value="1"/>
</dbReference>
<keyword evidence="7" id="KW-0238">DNA-binding</keyword>
<dbReference type="EC" id="2.7.13.3" evidence="2"/>
<comment type="catalytic activity">
    <reaction evidence="1">
        <text>ATP + protein L-histidine = ADP + protein N-phospho-L-histidine.</text>
        <dbReference type="EC" id="2.7.13.3"/>
    </reaction>
</comment>
<dbReference type="PANTHER" id="PTHR43547">
    <property type="entry name" value="TWO-COMPONENT HISTIDINE KINASE"/>
    <property type="match status" value="1"/>
</dbReference>
<evidence type="ECO:0000259" key="12">
    <source>
        <dbReference type="PROSITE" id="PS50109"/>
    </source>
</evidence>
<dbReference type="InterPro" id="IPR011006">
    <property type="entry name" value="CheY-like_superfamily"/>
</dbReference>
<dbReference type="PROSITE" id="PS50109">
    <property type="entry name" value="HIS_KIN"/>
    <property type="match status" value="1"/>
</dbReference>
<dbReference type="InterPro" id="IPR018060">
    <property type="entry name" value="HTH_AraC"/>
</dbReference>
<keyword evidence="10" id="KW-1133">Transmembrane helix</keyword>
<dbReference type="SUPFAM" id="SSF55874">
    <property type="entry name" value="ATPase domain of HSP90 chaperone/DNA topoisomerase II/histidine kinase"/>
    <property type="match status" value="1"/>
</dbReference>
<dbReference type="EMBL" id="CP059735">
    <property type="protein sequence ID" value="WDE00297.1"/>
    <property type="molecule type" value="Genomic_DNA"/>
</dbReference>
<evidence type="ECO:0000256" key="5">
    <source>
        <dbReference type="ARBA" id="ARBA00022777"/>
    </source>
</evidence>
<evidence type="ECO:0000256" key="6">
    <source>
        <dbReference type="ARBA" id="ARBA00023015"/>
    </source>
</evidence>
<dbReference type="Gene3D" id="3.40.50.2300">
    <property type="match status" value="1"/>
</dbReference>
<dbReference type="GO" id="GO:0000155">
    <property type="term" value="F:phosphorelay sensor kinase activity"/>
    <property type="evidence" value="ECO:0007669"/>
    <property type="project" value="InterPro"/>
</dbReference>
<dbReference type="InterPro" id="IPR003661">
    <property type="entry name" value="HisK_dim/P_dom"/>
</dbReference>
<dbReference type="InterPro" id="IPR018062">
    <property type="entry name" value="HTH_AraC-typ_CS"/>
</dbReference>
<dbReference type="KEGG" id="tact:SG35_006555"/>
<dbReference type="GO" id="GO:0043565">
    <property type="term" value="F:sequence-specific DNA binding"/>
    <property type="evidence" value="ECO:0007669"/>
    <property type="project" value="InterPro"/>
</dbReference>
<keyword evidence="4" id="KW-0808">Transferase</keyword>
<dbReference type="CDD" id="cd00075">
    <property type="entry name" value="HATPase"/>
    <property type="match status" value="1"/>
</dbReference>
<feature type="domain" description="Response regulatory" evidence="13">
    <location>
        <begin position="369"/>
        <end position="484"/>
    </location>
</feature>
<dbReference type="Pfam" id="PF12833">
    <property type="entry name" value="HTH_18"/>
    <property type="match status" value="1"/>
</dbReference>
<evidence type="ECO:0000259" key="13">
    <source>
        <dbReference type="PROSITE" id="PS50110"/>
    </source>
</evidence>
<dbReference type="Pfam" id="PF00072">
    <property type="entry name" value="Response_reg"/>
    <property type="match status" value="1"/>
</dbReference>
<dbReference type="GO" id="GO:0005886">
    <property type="term" value="C:plasma membrane"/>
    <property type="evidence" value="ECO:0007669"/>
    <property type="project" value="UniProtKB-ARBA"/>
</dbReference>
<dbReference type="InterPro" id="IPR004358">
    <property type="entry name" value="Sig_transdc_His_kin-like_C"/>
</dbReference>
<keyword evidence="5" id="KW-0418">Kinase</keyword>
<dbReference type="SMART" id="SM00342">
    <property type="entry name" value="HTH_ARAC"/>
    <property type="match status" value="1"/>
</dbReference>
<proteinExistence type="predicted"/>
<organism evidence="14 15">
    <name type="scientific">Thalassomonas actiniarum</name>
    <dbReference type="NCBI Taxonomy" id="485447"/>
    <lineage>
        <taxon>Bacteria</taxon>
        <taxon>Pseudomonadati</taxon>
        <taxon>Pseudomonadota</taxon>
        <taxon>Gammaproteobacteria</taxon>
        <taxon>Alteromonadales</taxon>
        <taxon>Colwelliaceae</taxon>
        <taxon>Thalassomonas</taxon>
    </lineage>
</organism>
<dbReference type="AlphaFoldDB" id="A0AAF0C2M0"/>
<dbReference type="Pfam" id="PF00512">
    <property type="entry name" value="HisKA"/>
    <property type="match status" value="1"/>
</dbReference>
<dbReference type="SMART" id="SM00448">
    <property type="entry name" value="REC"/>
    <property type="match status" value="1"/>
</dbReference>
<evidence type="ECO:0000256" key="8">
    <source>
        <dbReference type="ARBA" id="ARBA00023163"/>
    </source>
</evidence>
<evidence type="ECO:0000259" key="11">
    <source>
        <dbReference type="PROSITE" id="PS01124"/>
    </source>
</evidence>
<keyword evidence="10" id="KW-0472">Membrane</keyword>
<dbReference type="SUPFAM" id="SSF47384">
    <property type="entry name" value="Homodimeric domain of signal transducing histidine kinase"/>
    <property type="match status" value="1"/>
</dbReference>
<protein>
    <recommendedName>
        <fullName evidence="2">histidine kinase</fullName>
        <ecNumber evidence="2">2.7.13.3</ecNumber>
    </recommendedName>
</protein>
<keyword evidence="3 9" id="KW-0597">Phosphoprotein</keyword>
<dbReference type="PANTHER" id="PTHR43547:SF2">
    <property type="entry name" value="HYBRID SIGNAL TRANSDUCTION HISTIDINE KINASE C"/>
    <property type="match status" value="1"/>
</dbReference>
<evidence type="ECO:0000256" key="1">
    <source>
        <dbReference type="ARBA" id="ARBA00000085"/>
    </source>
</evidence>
<dbReference type="GO" id="GO:0003700">
    <property type="term" value="F:DNA-binding transcription factor activity"/>
    <property type="evidence" value="ECO:0007669"/>
    <property type="project" value="InterPro"/>
</dbReference>
<evidence type="ECO:0000256" key="4">
    <source>
        <dbReference type="ARBA" id="ARBA00022679"/>
    </source>
</evidence>
<dbReference type="InterPro" id="IPR036890">
    <property type="entry name" value="HATPase_C_sf"/>
</dbReference>
<dbReference type="InterPro" id="IPR009057">
    <property type="entry name" value="Homeodomain-like_sf"/>
</dbReference>
<keyword evidence="8" id="KW-0804">Transcription</keyword>
<sequence>MLVVFALLPCSLQASVQEVAGKVHHQEIALLEQSLLLQQSEVDKFKAQRNFWLAATLLAIAALLLLFYLQKKQRKCLIERANVNEMLLAKKTQLLADISHEFRTPLTLVLGPIQQILTTSKNSEIKQSLSLAQINANRLLRMVDQLLDLAKIEHLIKDKVAPVNFSKVVTYSIAAIDSACTEKSISLVSDIGSEMLVDIDRDSAEKITVNLLTNAIKYTQNGGRITVRCLKRGEQLQLEVQDNGMGIAKEQHSRIFERFVRISSSQTEQISGAGIGLALVKELVETNGGSISVSSEVGEGTRFTVFLPISKQHSDQDDAENSIVNEGYLLLEKAVLKGDIKVQDTNTANKMVMHQNSVDVKNEQANKQTILIVEDHPQMREYLKQILSPHYHCLLANDGDSGISQAIEVIPDLIISDIMMPNRSGYELARVLRGDASTLHIPIIALTSSNDDNSRLLAWRCDVDEYICKPFKPDELLFRVANLLNIRQLLSKSAKARPVSLANSEETLFAGGAEKDRNFIQELKCFIEQNFQETELNACMAYTQLAMSERQFHRKMKALLEQSFSDYVRAFRLRQGAQMLCSGVTVTQTAYDCGFTSQSYFSACFKAQYGMTPKHYQKQQR</sequence>
<dbReference type="Proteomes" id="UP000032568">
    <property type="component" value="Chromosome"/>
</dbReference>
<dbReference type="Gene3D" id="1.10.10.60">
    <property type="entry name" value="Homeodomain-like"/>
    <property type="match status" value="2"/>
</dbReference>
<dbReference type="InterPro" id="IPR005467">
    <property type="entry name" value="His_kinase_dom"/>
</dbReference>